<dbReference type="InterPro" id="IPR052942">
    <property type="entry name" value="LPS_cholinephosphotransferase"/>
</dbReference>
<dbReference type="AlphaFoldDB" id="A0A650EJA9"/>
<dbReference type="PANTHER" id="PTHR43404">
    <property type="entry name" value="LIPOPOLYSACCHARIDE CHOLINEPHOSPHOTRANSFERASE LICD"/>
    <property type="match status" value="1"/>
</dbReference>
<reference evidence="2" key="1">
    <citation type="journal article" date="2020" name="J. ISSAAS">
        <title>Lactobacilli and other gastrointestinal microbiota of Peromyscus leucopus, reservoir host for agents of Lyme disease and other zoonoses in North America.</title>
        <authorList>
            <person name="Milovic A."/>
            <person name="Bassam K."/>
            <person name="Shao H."/>
            <person name="Chatzistamou I."/>
            <person name="Tufts D.M."/>
            <person name="Diuk-Wasser M."/>
            <person name="Barbour A.G."/>
        </authorList>
    </citation>
    <scope>NUCLEOTIDE SEQUENCE</scope>
    <source>
        <strain evidence="2">LL20</strain>
    </source>
</reference>
<accession>A0A650EJA9</accession>
<dbReference type="Pfam" id="PF04991">
    <property type="entry name" value="LicD"/>
    <property type="match status" value="1"/>
</dbReference>
<gene>
    <name evidence="2" type="ORF">Melaina855_1660</name>
</gene>
<dbReference type="InterPro" id="IPR007074">
    <property type="entry name" value="LicD/FKTN/FKRP_NTP_transf"/>
</dbReference>
<evidence type="ECO:0000259" key="1">
    <source>
        <dbReference type="Pfam" id="PF04991"/>
    </source>
</evidence>
<dbReference type="GO" id="GO:0009100">
    <property type="term" value="P:glycoprotein metabolic process"/>
    <property type="evidence" value="ECO:0007669"/>
    <property type="project" value="UniProtKB-ARBA"/>
</dbReference>
<protein>
    <recommendedName>
        <fullName evidence="1">LicD/FKTN/FKRP nucleotidyltransferase domain-containing protein</fullName>
    </recommendedName>
</protein>
<sequence length="317" mass="37014">MDLRNIFSVSDYKNTHKLIKIFGIKIKVTKKKFAQKKKENPYYYYKKNSIDISTIPPAVGQMRMIQLANLELLKELDYVCRENNLTYWLDGGTLLGAVRHKGFIPWDDDIDTIMPRASYNKIIEAFEKSSRNSEIYAQYVADSACPATCFIKVMHKKCKYLFVDIFPLDIYGEKLTKDEQIARTVEIAQIRKTLVKDCEYDTDTNIIRTKILKYMNEIRQSKSDLSESDFVRAIDMAHTGKNYIHSYETFFPLKEISFEGLNFPCINDTNTYLTDVYGKNYMDYPPKIGMAHSAYLEIQEEEMDVLKDIIKDSHCAW</sequence>
<feature type="domain" description="LicD/FKTN/FKRP nucleotidyltransferase" evidence="1">
    <location>
        <begin position="80"/>
        <end position="278"/>
    </location>
</feature>
<dbReference type="PANTHER" id="PTHR43404:SF2">
    <property type="entry name" value="LIPOPOLYSACCHARIDE CHOLINEPHOSPHOTRANSFERASE LICD"/>
    <property type="match status" value="1"/>
</dbReference>
<proteinExistence type="predicted"/>
<organism evidence="2">
    <name type="scientific">uncultured Candidatus Melainabacteria bacterium</name>
    <dbReference type="NCBI Taxonomy" id="2682970"/>
    <lineage>
        <taxon>Bacteria</taxon>
        <taxon>Bacillati</taxon>
        <taxon>Candidatus Melainabacteria</taxon>
        <taxon>environmental samples</taxon>
    </lineage>
</organism>
<name>A0A650EJA9_9BACT</name>
<evidence type="ECO:0000313" key="2">
    <source>
        <dbReference type="EMBL" id="QGT49779.1"/>
    </source>
</evidence>
<dbReference type="EMBL" id="MN577570">
    <property type="protein sequence ID" value="QGT49779.1"/>
    <property type="molecule type" value="Genomic_DNA"/>
</dbReference>